<gene>
    <name evidence="1" type="ORF">BpHYR1_042801</name>
</gene>
<dbReference type="AlphaFoldDB" id="A0A3M7SQA7"/>
<organism evidence="1 2">
    <name type="scientific">Brachionus plicatilis</name>
    <name type="common">Marine rotifer</name>
    <name type="synonym">Brachionus muelleri</name>
    <dbReference type="NCBI Taxonomy" id="10195"/>
    <lineage>
        <taxon>Eukaryota</taxon>
        <taxon>Metazoa</taxon>
        <taxon>Spiralia</taxon>
        <taxon>Gnathifera</taxon>
        <taxon>Rotifera</taxon>
        <taxon>Eurotatoria</taxon>
        <taxon>Monogononta</taxon>
        <taxon>Pseudotrocha</taxon>
        <taxon>Ploima</taxon>
        <taxon>Brachionidae</taxon>
        <taxon>Brachionus</taxon>
    </lineage>
</organism>
<sequence length="126" mass="14577">MINLKKNSGSPNLLSALGLEKMEQKLMKEKLEFLKRLANNDLTKNILEELERFNGETKKLSNKSNLKKIAEYLECDELDFDVLIPLLNLKLKEISKKSDNGIIIIEIKRKYELAQICCLKKLKTIL</sequence>
<proteinExistence type="predicted"/>
<accession>A0A3M7SQA7</accession>
<protein>
    <submittedName>
        <fullName evidence="1">Uncharacterized protein</fullName>
    </submittedName>
</protein>
<evidence type="ECO:0000313" key="2">
    <source>
        <dbReference type="Proteomes" id="UP000276133"/>
    </source>
</evidence>
<keyword evidence="2" id="KW-1185">Reference proteome</keyword>
<dbReference type="EMBL" id="REGN01000959">
    <property type="protein sequence ID" value="RNA37919.1"/>
    <property type="molecule type" value="Genomic_DNA"/>
</dbReference>
<evidence type="ECO:0000313" key="1">
    <source>
        <dbReference type="EMBL" id="RNA37919.1"/>
    </source>
</evidence>
<comment type="caution">
    <text evidence="1">The sequence shown here is derived from an EMBL/GenBank/DDBJ whole genome shotgun (WGS) entry which is preliminary data.</text>
</comment>
<reference evidence="1 2" key="1">
    <citation type="journal article" date="2018" name="Sci. Rep.">
        <title>Genomic signatures of local adaptation to the degree of environmental predictability in rotifers.</title>
        <authorList>
            <person name="Franch-Gras L."/>
            <person name="Hahn C."/>
            <person name="Garcia-Roger E.M."/>
            <person name="Carmona M.J."/>
            <person name="Serra M."/>
            <person name="Gomez A."/>
        </authorList>
    </citation>
    <scope>NUCLEOTIDE SEQUENCE [LARGE SCALE GENOMIC DNA]</scope>
    <source>
        <strain evidence="1">HYR1</strain>
    </source>
</reference>
<name>A0A3M7SQA7_BRAPC</name>
<dbReference type="Proteomes" id="UP000276133">
    <property type="component" value="Unassembled WGS sequence"/>
</dbReference>